<dbReference type="GO" id="GO:0005886">
    <property type="term" value="C:plasma membrane"/>
    <property type="evidence" value="ECO:0007669"/>
    <property type="project" value="UniProtKB-SubCell"/>
</dbReference>
<feature type="transmembrane region" description="Helical" evidence="16">
    <location>
        <begin position="6"/>
        <end position="31"/>
    </location>
</feature>
<comment type="subcellular location">
    <subcellularLocation>
        <location evidence="2">Cell inner membrane</location>
        <topology evidence="2">Multi-pass membrane protein</topology>
    </subcellularLocation>
</comment>
<feature type="coiled-coil region" evidence="15">
    <location>
        <begin position="219"/>
        <end position="246"/>
    </location>
</feature>
<dbReference type="AlphaFoldDB" id="A0A928V3W1"/>
<dbReference type="PIRSF" id="PIRSF003167">
    <property type="entry name" value="STHK_NarX/NarQ"/>
    <property type="match status" value="1"/>
</dbReference>
<evidence type="ECO:0000256" key="13">
    <source>
        <dbReference type="ARBA" id="ARBA00023136"/>
    </source>
</evidence>
<dbReference type="Gene3D" id="1.20.120.960">
    <property type="entry name" value="Histidine kinase NarX, sensor domain"/>
    <property type="match status" value="1"/>
</dbReference>
<protein>
    <recommendedName>
        <fullName evidence="14">Sensor protein</fullName>
        <ecNumber evidence="14">2.7.13.3</ecNumber>
    </recommendedName>
</protein>
<dbReference type="InterPro" id="IPR003594">
    <property type="entry name" value="HATPase_dom"/>
</dbReference>
<dbReference type="Gene3D" id="1.10.8.500">
    <property type="entry name" value="HAMP domain in histidine kinase"/>
    <property type="match status" value="1"/>
</dbReference>
<keyword evidence="7 16" id="KW-0812">Transmembrane</keyword>
<keyword evidence="5" id="KW-0597">Phosphoprotein</keyword>
<proteinExistence type="predicted"/>
<evidence type="ECO:0000313" key="19">
    <source>
        <dbReference type="EMBL" id="MBE8718240.1"/>
    </source>
</evidence>
<dbReference type="PROSITE" id="PS50885">
    <property type="entry name" value="HAMP"/>
    <property type="match status" value="1"/>
</dbReference>
<evidence type="ECO:0000256" key="7">
    <source>
        <dbReference type="ARBA" id="ARBA00022692"/>
    </source>
</evidence>
<evidence type="ECO:0000256" key="6">
    <source>
        <dbReference type="ARBA" id="ARBA00022679"/>
    </source>
</evidence>
<dbReference type="Gene3D" id="1.20.5.1930">
    <property type="match status" value="1"/>
</dbReference>
<dbReference type="CDD" id="cd06225">
    <property type="entry name" value="HAMP"/>
    <property type="match status" value="1"/>
</dbReference>
<gene>
    <name evidence="19" type="ORF">C4F51_13680</name>
</gene>
<evidence type="ECO:0000256" key="1">
    <source>
        <dbReference type="ARBA" id="ARBA00000085"/>
    </source>
</evidence>
<evidence type="ECO:0000256" key="14">
    <source>
        <dbReference type="PIRNR" id="PIRNR003167"/>
    </source>
</evidence>
<feature type="domain" description="Histidine kinase" evidence="17">
    <location>
        <begin position="401"/>
        <end position="597"/>
    </location>
</feature>
<dbReference type="PANTHER" id="PTHR24421:SF10">
    <property type="entry name" value="NITRATE_NITRITE SENSOR PROTEIN NARQ"/>
    <property type="match status" value="1"/>
</dbReference>
<comment type="catalytic activity">
    <reaction evidence="1 14">
        <text>ATP + protein L-histidine = ADP + protein N-phospho-L-histidine.</text>
        <dbReference type="EC" id="2.7.13.3"/>
    </reaction>
</comment>
<dbReference type="Pfam" id="PF13675">
    <property type="entry name" value="PilJ"/>
    <property type="match status" value="1"/>
</dbReference>
<dbReference type="GO" id="GO:0000155">
    <property type="term" value="F:phosphorelay sensor kinase activity"/>
    <property type="evidence" value="ECO:0007669"/>
    <property type="project" value="UniProtKB-UniRule"/>
</dbReference>
<dbReference type="SUPFAM" id="SSF55874">
    <property type="entry name" value="ATPase domain of HSP90 chaperone/DNA topoisomerase II/histidine kinase"/>
    <property type="match status" value="1"/>
</dbReference>
<dbReference type="InterPro" id="IPR029095">
    <property type="entry name" value="NarX-like_N"/>
</dbReference>
<evidence type="ECO:0000313" key="20">
    <source>
        <dbReference type="Proteomes" id="UP000652567"/>
    </source>
</evidence>
<evidence type="ECO:0000256" key="9">
    <source>
        <dbReference type="ARBA" id="ARBA00022777"/>
    </source>
</evidence>
<dbReference type="SUPFAM" id="SSF55781">
    <property type="entry name" value="GAF domain-like"/>
    <property type="match status" value="1"/>
</dbReference>
<dbReference type="GO" id="GO:0005524">
    <property type="term" value="F:ATP binding"/>
    <property type="evidence" value="ECO:0007669"/>
    <property type="project" value="UniProtKB-UniRule"/>
</dbReference>
<keyword evidence="8 14" id="KW-0547">Nucleotide-binding</keyword>
<dbReference type="SMART" id="SM00387">
    <property type="entry name" value="HATPase_c"/>
    <property type="match status" value="1"/>
</dbReference>
<dbReference type="InterPro" id="IPR029016">
    <property type="entry name" value="GAF-like_dom_sf"/>
</dbReference>
<dbReference type="InterPro" id="IPR003660">
    <property type="entry name" value="HAMP_dom"/>
</dbReference>
<evidence type="ECO:0000256" key="8">
    <source>
        <dbReference type="ARBA" id="ARBA00022741"/>
    </source>
</evidence>
<keyword evidence="11 16" id="KW-1133">Transmembrane helix</keyword>
<dbReference type="Proteomes" id="UP000652567">
    <property type="component" value="Unassembled WGS sequence"/>
</dbReference>
<evidence type="ECO:0000256" key="11">
    <source>
        <dbReference type="ARBA" id="ARBA00022989"/>
    </source>
</evidence>
<dbReference type="InterPro" id="IPR050482">
    <property type="entry name" value="Sensor_HK_TwoCompSys"/>
</dbReference>
<dbReference type="InterPro" id="IPR011712">
    <property type="entry name" value="Sig_transdc_His_kin_sub3_dim/P"/>
</dbReference>
<dbReference type="Gene3D" id="3.30.450.40">
    <property type="match status" value="1"/>
</dbReference>
<dbReference type="InterPro" id="IPR016380">
    <property type="entry name" value="Sig_transdc_His_kin_NarX/NarQ"/>
</dbReference>
<comment type="caution">
    <text evidence="19">The sequence shown here is derived from an EMBL/GenBank/DDBJ whole genome shotgun (WGS) entry which is preliminary data.</text>
</comment>
<feature type="domain" description="HAMP" evidence="18">
    <location>
        <begin position="175"/>
        <end position="227"/>
    </location>
</feature>
<evidence type="ECO:0000256" key="12">
    <source>
        <dbReference type="ARBA" id="ARBA00023012"/>
    </source>
</evidence>
<accession>A0A928V3W1</accession>
<evidence type="ECO:0000259" key="17">
    <source>
        <dbReference type="PROSITE" id="PS50109"/>
    </source>
</evidence>
<dbReference type="InterPro" id="IPR036890">
    <property type="entry name" value="HATPase_C_sf"/>
</dbReference>
<evidence type="ECO:0000259" key="18">
    <source>
        <dbReference type="PROSITE" id="PS50885"/>
    </source>
</evidence>
<keyword evidence="4 14" id="KW-0997">Cell inner membrane</keyword>
<keyword evidence="12 14" id="KW-0902">Two-component regulatory system</keyword>
<keyword evidence="10 14" id="KW-0067">ATP-binding</keyword>
<dbReference type="SMART" id="SM00304">
    <property type="entry name" value="HAMP"/>
    <property type="match status" value="1"/>
</dbReference>
<dbReference type="PANTHER" id="PTHR24421">
    <property type="entry name" value="NITRATE/NITRITE SENSOR PROTEIN NARX-RELATED"/>
    <property type="match status" value="1"/>
</dbReference>
<keyword evidence="20" id="KW-1185">Reference proteome</keyword>
<dbReference type="SUPFAM" id="SSF158472">
    <property type="entry name" value="HAMP domain-like"/>
    <property type="match status" value="1"/>
</dbReference>
<dbReference type="InterPro" id="IPR005467">
    <property type="entry name" value="His_kinase_dom"/>
</dbReference>
<keyword evidence="3 14" id="KW-1003">Cell membrane</keyword>
<evidence type="ECO:0000256" key="3">
    <source>
        <dbReference type="ARBA" id="ARBA00022475"/>
    </source>
</evidence>
<evidence type="ECO:0000256" key="2">
    <source>
        <dbReference type="ARBA" id="ARBA00004429"/>
    </source>
</evidence>
<evidence type="ECO:0000256" key="4">
    <source>
        <dbReference type="ARBA" id="ARBA00022519"/>
    </source>
</evidence>
<dbReference type="RefSeq" id="WP_193910638.1">
    <property type="nucleotide sequence ID" value="NZ_PRDL01000001.1"/>
</dbReference>
<evidence type="ECO:0000256" key="5">
    <source>
        <dbReference type="ARBA" id="ARBA00022553"/>
    </source>
</evidence>
<dbReference type="PROSITE" id="PS50109">
    <property type="entry name" value="HIS_KIN"/>
    <property type="match status" value="1"/>
</dbReference>
<keyword evidence="9 14" id="KW-0418">Kinase</keyword>
<sequence length="609" mass="68454">MRQSSIVIRISAAIAGIVALSMATMLTSYWISDRADSDAAAINIAGSLRVQSYEMGFLLAQPDVDELQLQQVLERLEYTWQHPLFNSLQHHNPALRETWQVAFDFWQEIFPRLMAKPAATEIQQLLAEQVTLLNGLVTSIQHHSESNARKLRLTQVTALFLILLLSSVVVYWLKVKVEQPLSELTRAARRVGQGDFSDRLVPRELNELGILAQTHNRMSEAIARMHEQMEERIEEQTRALQRSNTALQFLYDTAKTIIEHDPAGIDYDQIVGRLAQLIDGGDIELCLMTEAGDSPYLQIKPADNAVGLCAAENCNSCLNGETLTNATNAAGQTGLCRYSFPMLYEQRHYGVLVCRMSNRSELDHWQRQLIQSVADQLAVALSLQNQQDNARRLALVHERTVIARELHDSLAQALSYLKIQVTRLNHGLAKDDRTTLEDVSAELQEGLNSAYRQLRELLTTFRLKMDSSGLLSSLQTSIKQFSEQSVLDISLDYRLSNLPLTPNEEIHLLQIIREALQNAVRHSGGQSVTVKVYQSDQKQVQVSIEDDGVGIAQSPEKLNHYGLAIMRERSKNLGGDVTIRRREEGGTGVYFGFTPDYLQQRNLIARQGG</sequence>
<keyword evidence="15" id="KW-0175">Coiled coil</keyword>
<reference evidence="19" key="1">
    <citation type="submission" date="2018-07" db="EMBL/GenBank/DDBJ databases">
        <title>Genome assembly of strain Ka43.</title>
        <authorList>
            <person name="Kukolya J."/>
            <person name="Nagy I."/>
            <person name="Horvath B."/>
            <person name="Toth A."/>
        </authorList>
    </citation>
    <scope>NUCLEOTIDE SEQUENCE</scope>
    <source>
        <strain evidence="19">KB43</strain>
    </source>
</reference>
<dbReference type="GO" id="GO:0046983">
    <property type="term" value="F:protein dimerization activity"/>
    <property type="evidence" value="ECO:0007669"/>
    <property type="project" value="UniProtKB-UniRule"/>
</dbReference>
<dbReference type="Pfam" id="PF07730">
    <property type="entry name" value="HisKA_3"/>
    <property type="match status" value="1"/>
</dbReference>
<keyword evidence="13 14" id="KW-0472">Membrane</keyword>
<evidence type="ECO:0000256" key="16">
    <source>
        <dbReference type="SAM" id="Phobius"/>
    </source>
</evidence>
<evidence type="ECO:0000256" key="15">
    <source>
        <dbReference type="SAM" id="Coils"/>
    </source>
</evidence>
<dbReference type="EMBL" id="PRDL01000001">
    <property type="protein sequence ID" value="MBE8718240.1"/>
    <property type="molecule type" value="Genomic_DNA"/>
</dbReference>
<dbReference type="CDD" id="cd16917">
    <property type="entry name" value="HATPase_UhpB-NarQ-NarX-like"/>
    <property type="match status" value="1"/>
</dbReference>
<dbReference type="InterPro" id="IPR042295">
    <property type="entry name" value="NarX-like_N_sf"/>
</dbReference>
<evidence type="ECO:0000256" key="10">
    <source>
        <dbReference type="ARBA" id="ARBA00022840"/>
    </source>
</evidence>
<organism evidence="19 20">
    <name type="scientific">Cellvibrio polysaccharolyticus</name>
    <dbReference type="NCBI Taxonomy" id="2082724"/>
    <lineage>
        <taxon>Bacteria</taxon>
        <taxon>Pseudomonadati</taxon>
        <taxon>Pseudomonadota</taxon>
        <taxon>Gammaproteobacteria</taxon>
        <taxon>Cellvibrionales</taxon>
        <taxon>Cellvibrionaceae</taxon>
        <taxon>Cellvibrio</taxon>
    </lineage>
</organism>
<name>A0A928V3W1_9GAMM</name>
<keyword evidence="6 14" id="KW-0808">Transferase</keyword>
<dbReference type="EC" id="2.7.13.3" evidence="14"/>
<dbReference type="Pfam" id="PF02518">
    <property type="entry name" value="HATPase_c"/>
    <property type="match status" value="1"/>
</dbReference>
<feature type="transmembrane region" description="Helical" evidence="16">
    <location>
        <begin position="153"/>
        <end position="173"/>
    </location>
</feature>
<dbReference type="Pfam" id="PF00672">
    <property type="entry name" value="HAMP"/>
    <property type="match status" value="1"/>
</dbReference>
<dbReference type="Gene3D" id="3.30.565.10">
    <property type="entry name" value="Histidine kinase-like ATPase, C-terminal domain"/>
    <property type="match status" value="1"/>
</dbReference>